<dbReference type="Gene3D" id="3.40.50.1000">
    <property type="entry name" value="HAD superfamily/HAD-like"/>
    <property type="match status" value="1"/>
</dbReference>
<organism evidence="1 2">
    <name type="scientific">Aspergillus sclerotiicarbonarius (strain CBS 121057 / IBT 28362)</name>
    <dbReference type="NCBI Taxonomy" id="1448318"/>
    <lineage>
        <taxon>Eukaryota</taxon>
        <taxon>Fungi</taxon>
        <taxon>Dikarya</taxon>
        <taxon>Ascomycota</taxon>
        <taxon>Pezizomycotina</taxon>
        <taxon>Eurotiomycetes</taxon>
        <taxon>Eurotiomycetidae</taxon>
        <taxon>Eurotiales</taxon>
        <taxon>Aspergillaceae</taxon>
        <taxon>Aspergillus</taxon>
        <taxon>Aspergillus subgen. Circumdati</taxon>
    </lineage>
</organism>
<dbReference type="InterPro" id="IPR010237">
    <property type="entry name" value="Pyr-5-nucltdase"/>
</dbReference>
<name>A0A319F2J8_ASPSB</name>
<dbReference type="SFLD" id="SFLDS00003">
    <property type="entry name" value="Haloacid_Dehalogenase"/>
    <property type="match status" value="1"/>
</dbReference>
<dbReference type="OrthoDB" id="1065058at2759"/>
<dbReference type="InterPro" id="IPR036412">
    <property type="entry name" value="HAD-like_sf"/>
</dbReference>
<dbReference type="NCBIfam" id="TIGR01993">
    <property type="entry name" value="Pyr-5-nucltdase"/>
    <property type="match status" value="1"/>
</dbReference>
<dbReference type="InterPro" id="IPR023214">
    <property type="entry name" value="HAD_sf"/>
</dbReference>
<dbReference type="GO" id="GO:0006206">
    <property type="term" value="P:pyrimidine nucleobase metabolic process"/>
    <property type="evidence" value="ECO:0007669"/>
    <property type="project" value="TreeGrafter"/>
</dbReference>
<dbReference type="PANTHER" id="PTHR47438">
    <property type="entry name" value="PHOSPHATE METABOLISM PROTEIN 8-RELATED"/>
    <property type="match status" value="1"/>
</dbReference>
<dbReference type="NCBIfam" id="TIGR01509">
    <property type="entry name" value="HAD-SF-IA-v3"/>
    <property type="match status" value="1"/>
</dbReference>
<accession>A0A319F2J8</accession>
<dbReference type="GO" id="GO:0008252">
    <property type="term" value="F:nucleotidase activity"/>
    <property type="evidence" value="ECO:0007669"/>
    <property type="project" value="TreeGrafter"/>
</dbReference>
<dbReference type="SFLD" id="SFLDG01132">
    <property type="entry name" value="C1.5.3:_5'-Nucleotidase_Like"/>
    <property type="match status" value="1"/>
</dbReference>
<reference evidence="1 2" key="1">
    <citation type="submission" date="2018-02" db="EMBL/GenBank/DDBJ databases">
        <title>The genomes of Aspergillus section Nigri reveals drivers in fungal speciation.</title>
        <authorList>
            <consortium name="DOE Joint Genome Institute"/>
            <person name="Vesth T.C."/>
            <person name="Nybo J."/>
            <person name="Theobald S."/>
            <person name="Brandl J."/>
            <person name="Frisvad J.C."/>
            <person name="Nielsen K.F."/>
            <person name="Lyhne E.K."/>
            <person name="Kogle M.E."/>
            <person name="Kuo A."/>
            <person name="Riley R."/>
            <person name="Clum A."/>
            <person name="Nolan M."/>
            <person name="Lipzen A."/>
            <person name="Salamov A."/>
            <person name="Henrissat B."/>
            <person name="Wiebenga A."/>
            <person name="De vries R.P."/>
            <person name="Grigoriev I.V."/>
            <person name="Mortensen U.H."/>
            <person name="Andersen M.R."/>
            <person name="Baker S.E."/>
        </authorList>
    </citation>
    <scope>NUCLEOTIDE SEQUENCE [LARGE SCALE GENOMIC DNA]</scope>
    <source>
        <strain evidence="1 2">CBS 121057</strain>
    </source>
</reference>
<sequence length="239" mass="27529">MTPSKIPAGSDSRIVFFFDIDNCLYSRACNVQKEMTNLIRQFFTTHLSLPPNEARTLHQKYQRDYGFTISGLSRHHNIPPLVFNHEVDDALPLDKLLKPDPQLRKFLLDIDKTKVKLWLFTNAYITHAKRVVNLLQVEDLFEGITYCDYAGVPVVGKPSEEMYVKAEREAGVRGTEMCYFVVIDDSYMNCKHASERGWKAVHLVEPMLHVPRTPASPYTIQSLEELRSLFPSLFNTTME</sequence>
<protein>
    <submittedName>
        <fullName evidence="1">Pyrimidine 5'-nucleotidase</fullName>
    </submittedName>
</protein>
<dbReference type="Gene3D" id="1.10.150.450">
    <property type="match status" value="1"/>
</dbReference>
<keyword evidence="2" id="KW-1185">Reference proteome</keyword>
<dbReference type="AlphaFoldDB" id="A0A319F2J8"/>
<dbReference type="PANTHER" id="PTHR47438:SF1">
    <property type="entry name" value="PHOSPHATE METABOLISM PROTEIN 8-RELATED"/>
    <property type="match status" value="1"/>
</dbReference>
<dbReference type="GO" id="GO:0009166">
    <property type="term" value="P:nucleotide catabolic process"/>
    <property type="evidence" value="ECO:0007669"/>
    <property type="project" value="TreeGrafter"/>
</dbReference>
<dbReference type="STRING" id="1448318.A0A319F2J8"/>
<dbReference type="SFLD" id="SFLDG01129">
    <property type="entry name" value="C1.5:_HAD__Beta-PGM__Phosphata"/>
    <property type="match status" value="1"/>
</dbReference>
<dbReference type="InterPro" id="IPR006439">
    <property type="entry name" value="HAD-SF_hydro_IA"/>
</dbReference>
<dbReference type="SUPFAM" id="SSF56784">
    <property type="entry name" value="HAD-like"/>
    <property type="match status" value="1"/>
</dbReference>
<dbReference type="EMBL" id="KZ826326">
    <property type="protein sequence ID" value="PYI09569.1"/>
    <property type="molecule type" value="Genomic_DNA"/>
</dbReference>
<dbReference type="Proteomes" id="UP000248423">
    <property type="component" value="Unassembled WGS sequence"/>
</dbReference>
<dbReference type="VEuPathDB" id="FungiDB:BO78DRAFT_362559"/>
<dbReference type="InterPro" id="IPR052791">
    <property type="entry name" value="SSM1_domain"/>
</dbReference>
<gene>
    <name evidence="1" type="ORF">BO78DRAFT_362559</name>
</gene>
<dbReference type="Pfam" id="PF00702">
    <property type="entry name" value="Hydrolase"/>
    <property type="match status" value="1"/>
</dbReference>
<evidence type="ECO:0000313" key="2">
    <source>
        <dbReference type="Proteomes" id="UP000248423"/>
    </source>
</evidence>
<evidence type="ECO:0000313" key="1">
    <source>
        <dbReference type="EMBL" id="PYI09569.1"/>
    </source>
</evidence>
<proteinExistence type="predicted"/>